<sequence length="219" mass="24316">MSLLQWLKTGGTPTRSPSVPGLPDPANSASQKEAITTQAANDAVEKVLVTESRKRKRGEYHNYDDETRSKIARYAIDNGVSKASRHFSANLSHNVSITTVRSMRDQYVKVKKQLGCDTTALARSPRGAPTLLGEYDTVLQKYIRQIRVQGGVVNVRTVTAAAEGIMMKNARQKLQRFGGNISIEKSLARSVLRRMGFVKRKGTKATEFMPTDFQTIQDE</sequence>
<evidence type="ECO:0000256" key="1">
    <source>
        <dbReference type="SAM" id="MobiDB-lite"/>
    </source>
</evidence>
<reference evidence="2" key="2">
    <citation type="submission" date="2020-11" db="EMBL/GenBank/DDBJ databases">
        <authorList>
            <person name="McCartney M.A."/>
            <person name="Auch B."/>
            <person name="Kono T."/>
            <person name="Mallez S."/>
            <person name="Becker A."/>
            <person name="Gohl D.M."/>
            <person name="Silverstein K.A.T."/>
            <person name="Koren S."/>
            <person name="Bechman K.B."/>
            <person name="Herman A."/>
            <person name="Abrahante J.E."/>
            <person name="Garbe J."/>
        </authorList>
    </citation>
    <scope>NUCLEOTIDE SEQUENCE</scope>
    <source>
        <strain evidence="2">Duluth1</strain>
        <tissue evidence="2">Whole animal</tissue>
    </source>
</reference>
<dbReference type="AlphaFoldDB" id="A0A9D4R1A1"/>
<accession>A0A9D4R1A1</accession>
<reference evidence="2" key="1">
    <citation type="journal article" date="2019" name="bioRxiv">
        <title>The Genome of the Zebra Mussel, Dreissena polymorpha: A Resource for Invasive Species Research.</title>
        <authorList>
            <person name="McCartney M.A."/>
            <person name="Auch B."/>
            <person name="Kono T."/>
            <person name="Mallez S."/>
            <person name="Zhang Y."/>
            <person name="Obille A."/>
            <person name="Becker A."/>
            <person name="Abrahante J.E."/>
            <person name="Garbe J."/>
            <person name="Badalamenti J.P."/>
            <person name="Herman A."/>
            <person name="Mangelson H."/>
            <person name="Liachko I."/>
            <person name="Sullivan S."/>
            <person name="Sone E.D."/>
            <person name="Koren S."/>
            <person name="Silverstein K.A.T."/>
            <person name="Beckman K.B."/>
            <person name="Gohl D.M."/>
        </authorList>
    </citation>
    <scope>NUCLEOTIDE SEQUENCE</scope>
    <source>
        <strain evidence="2">Duluth1</strain>
        <tissue evidence="2">Whole animal</tissue>
    </source>
</reference>
<protein>
    <submittedName>
        <fullName evidence="2">Uncharacterized protein</fullName>
    </submittedName>
</protein>
<feature type="compositionally biased region" description="Polar residues" evidence="1">
    <location>
        <begin position="27"/>
        <end position="39"/>
    </location>
</feature>
<feature type="region of interest" description="Disordered" evidence="1">
    <location>
        <begin position="6"/>
        <end position="39"/>
    </location>
</feature>
<organism evidence="2 3">
    <name type="scientific">Dreissena polymorpha</name>
    <name type="common">Zebra mussel</name>
    <name type="synonym">Mytilus polymorpha</name>
    <dbReference type="NCBI Taxonomy" id="45954"/>
    <lineage>
        <taxon>Eukaryota</taxon>
        <taxon>Metazoa</taxon>
        <taxon>Spiralia</taxon>
        <taxon>Lophotrochozoa</taxon>
        <taxon>Mollusca</taxon>
        <taxon>Bivalvia</taxon>
        <taxon>Autobranchia</taxon>
        <taxon>Heteroconchia</taxon>
        <taxon>Euheterodonta</taxon>
        <taxon>Imparidentia</taxon>
        <taxon>Neoheterodontei</taxon>
        <taxon>Myida</taxon>
        <taxon>Dreissenoidea</taxon>
        <taxon>Dreissenidae</taxon>
        <taxon>Dreissena</taxon>
    </lineage>
</organism>
<evidence type="ECO:0000313" key="3">
    <source>
        <dbReference type="Proteomes" id="UP000828390"/>
    </source>
</evidence>
<evidence type="ECO:0000313" key="2">
    <source>
        <dbReference type="EMBL" id="KAH3850438.1"/>
    </source>
</evidence>
<name>A0A9D4R1A1_DREPO</name>
<keyword evidence="3" id="KW-1185">Reference proteome</keyword>
<gene>
    <name evidence="2" type="ORF">DPMN_092849</name>
</gene>
<comment type="caution">
    <text evidence="2">The sequence shown here is derived from an EMBL/GenBank/DDBJ whole genome shotgun (WGS) entry which is preliminary data.</text>
</comment>
<proteinExistence type="predicted"/>
<dbReference type="Proteomes" id="UP000828390">
    <property type="component" value="Unassembled WGS sequence"/>
</dbReference>
<dbReference type="EMBL" id="JAIWYP010000003">
    <property type="protein sequence ID" value="KAH3850438.1"/>
    <property type="molecule type" value="Genomic_DNA"/>
</dbReference>